<evidence type="ECO:0000313" key="1">
    <source>
        <dbReference type="EMBL" id="KAA6361885.1"/>
    </source>
</evidence>
<dbReference type="OrthoDB" id="6153129at2759"/>
<organism evidence="1 2">
    <name type="scientific">Streblomastix strix</name>
    <dbReference type="NCBI Taxonomy" id="222440"/>
    <lineage>
        <taxon>Eukaryota</taxon>
        <taxon>Metamonada</taxon>
        <taxon>Preaxostyla</taxon>
        <taxon>Oxymonadida</taxon>
        <taxon>Streblomastigidae</taxon>
        <taxon>Streblomastix</taxon>
    </lineage>
</organism>
<sequence>MQNIDTDSIYIAIAGNPAKDYIYDYKKILGFGIENEGYELISLGPQCYSMIEHKWSKEKQQYEFKPKITSNAISKTQDISHNDYVKVINKDIVKKRQGINAVALILKD</sequence>
<dbReference type="Gene3D" id="3.90.1600.10">
    <property type="entry name" value="Palm domain of DNA polymerase"/>
    <property type="match status" value="1"/>
</dbReference>
<evidence type="ECO:0000313" key="2">
    <source>
        <dbReference type="Proteomes" id="UP000324800"/>
    </source>
</evidence>
<dbReference type="InterPro" id="IPR023211">
    <property type="entry name" value="DNA_pol_palm_dom_sf"/>
</dbReference>
<gene>
    <name evidence="1" type="ORF">EZS28_042588</name>
</gene>
<dbReference type="EMBL" id="SNRW01024932">
    <property type="protein sequence ID" value="KAA6361885.1"/>
    <property type="molecule type" value="Genomic_DNA"/>
</dbReference>
<reference evidence="1 2" key="1">
    <citation type="submission" date="2019-03" db="EMBL/GenBank/DDBJ databases">
        <title>Single cell metagenomics reveals metabolic interactions within the superorganism composed of flagellate Streblomastix strix and complex community of Bacteroidetes bacteria on its surface.</title>
        <authorList>
            <person name="Treitli S.C."/>
            <person name="Kolisko M."/>
            <person name="Husnik F."/>
            <person name="Keeling P."/>
            <person name="Hampl V."/>
        </authorList>
    </citation>
    <scope>NUCLEOTIDE SEQUENCE [LARGE SCALE GENOMIC DNA]</scope>
    <source>
        <strain evidence="1">ST1C</strain>
    </source>
</reference>
<name>A0A5J4TWW0_9EUKA</name>
<dbReference type="Proteomes" id="UP000324800">
    <property type="component" value="Unassembled WGS sequence"/>
</dbReference>
<comment type="caution">
    <text evidence="1">The sequence shown here is derived from an EMBL/GenBank/DDBJ whole genome shotgun (WGS) entry which is preliminary data.</text>
</comment>
<proteinExistence type="predicted"/>
<accession>A0A5J4TWW0</accession>
<dbReference type="AlphaFoldDB" id="A0A5J4TWW0"/>
<protein>
    <submittedName>
        <fullName evidence="1">Uncharacterized protein</fullName>
    </submittedName>
</protein>